<feature type="transmembrane region" description="Helical" evidence="6">
    <location>
        <begin position="108"/>
        <end position="128"/>
    </location>
</feature>
<evidence type="ECO:0000256" key="2">
    <source>
        <dbReference type="ARBA" id="ARBA00022692"/>
    </source>
</evidence>
<organism evidence="7 8">
    <name type="scientific">Clathrus columnatus</name>
    <dbReference type="NCBI Taxonomy" id="1419009"/>
    <lineage>
        <taxon>Eukaryota</taxon>
        <taxon>Fungi</taxon>
        <taxon>Dikarya</taxon>
        <taxon>Basidiomycota</taxon>
        <taxon>Agaricomycotina</taxon>
        <taxon>Agaricomycetes</taxon>
        <taxon>Phallomycetidae</taxon>
        <taxon>Phallales</taxon>
        <taxon>Clathraceae</taxon>
        <taxon>Clathrus</taxon>
    </lineage>
</organism>
<dbReference type="InterPro" id="IPR051694">
    <property type="entry name" value="Immunoregulatory_rcpt-like"/>
</dbReference>
<feature type="region of interest" description="Disordered" evidence="5">
    <location>
        <begin position="59"/>
        <end position="101"/>
    </location>
</feature>
<comment type="subcellular location">
    <subcellularLocation>
        <location evidence="1">Membrane</location>
        <topology evidence="1">Single-pass membrane protein</topology>
    </subcellularLocation>
</comment>
<protein>
    <submittedName>
        <fullName evidence="7">Uncharacterized protein</fullName>
    </submittedName>
</protein>
<dbReference type="GO" id="GO:0016020">
    <property type="term" value="C:membrane"/>
    <property type="evidence" value="ECO:0007669"/>
    <property type="project" value="UniProtKB-SubCell"/>
</dbReference>
<feature type="compositionally biased region" description="Low complexity" evidence="5">
    <location>
        <begin position="64"/>
        <end position="101"/>
    </location>
</feature>
<evidence type="ECO:0000313" key="7">
    <source>
        <dbReference type="EMBL" id="GJJ09062.1"/>
    </source>
</evidence>
<dbReference type="PANTHER" id="PTHR15549">
    <property type="entry name" value="PAIRED IMMUNOGLOBULIN-LIKE TYPE 2 RECEPTOR"/>
    <property type="match status" value="1"/>
</dbReference>
<dbReference type="Proteomes" id="UP001050691">
    <property type="component" value="Unassembled WGS sequence"/>
</dbReference>
<accession>A0AAV5A354</accession>
<evidence type="ECO:0000256" key="6">
    <source>
        <dbReference type="SAM" id="Phobius"/>
    </source>
</evidence>
<feature type="region of interest" description="Disordered" evidence="5">
    <location>
        <begin position="211"/>
        <end position="313"/>
    </location>
</feature>
<sequence>MPAPHCLNGMVGTINAPVSTGNQSFNAFLAKAKALPSIAPVVVGSPILTGIGAFATAPPANSRPTVNTTSAVSSSSTSTSSSLATTSSPTPSPTSKSSGLSTGAKGGIIGGIVAVTIIIILGVLLFIYRRRGRQYKMNAIDQMRYHPPTQEIFHARSNPSMSVGRRRSLGSTADSLDRDNTSGTGSQTLNVKELAAEIARNMRQEQIIHELPQTQYPVEMPSPPLGPVPEHSYASIPSPGYNSQFSQPPTPNSATTLLSQQQQQQQQQQHHSYGSQSRQLPRPPPPSSMTAAMRKRPLDAMSVDTLPAYGPSH</sequence>
<dbReference type="EMBL" id="BPWL01000004">
    <property type="protein sequence ID" value="GJJ09062.1"/>
    <property type="molecule type" value="Genomic_DNA"/>
</dbReference>
<comment type="caution">
    <text evidence="7">The sequence shown here is derived from an EMBL/GenBank/DDBJ whole genome shotgun (WGS) entry which is preliminary data.</text>
</comment>
<name>A0AAV5A354_9AGAM</name>
<feature type="compositionally biased region" description="Low complexity" evidence="5">
    <location>
        <begin position="260"/>
        <end position="280"/>
    </location>
</feature>
<keyword evidence="3 6" id="KW-1133">Transmembrane helix</keyword>
<feature type="region of interest" description="Disordered" evidence="5">
    <location>
        <begin position="154"/>
        <end position="189"/>
    </location>
</feature>
<dbReference type="GO" id="GO:0071944">
    <property type="term" value="C:cell periphery"/>
    <property type="evidence" value="ECO:0007669"/>
    <property type="project" value="UniProtKB-ARBA"/>
</dbReference>
<dbReference type="AlphaFoldDB" id="A0AAV5A354"/>
<feature type="compositionally biased region" description="Polar residues" evidence="5">
    <location>
        <begin position="240"/>
        <end position="259"/>
    </location>
</feature>
<keyword evidence="8" id="KW-1185">Reference proteome</keyword>
<proteinExistence type="predicted"/>
<gene>
    <name evidence="7" type="ORF">Clacol_003284</name>
</gene>
<evidence type="ECO:0000256" key="3">
    <source>
        <dbReference type="ARBA" id="ARBA00022989"/>
    </source>
</evidence>
<evidence type="ECO:0000313" key="8">
    <source>
        <dbReference type="Proteomes" id="UP001050691"/>
    </source>
</evidence>
<keyword evidence="4 6" id="KW-0472">Membrane</keyword>
<evidence type="ECO:0000256" key="5">
    <source>
        <dbReference type="SAM" id="MobiDB-lite"/>
    </source>
</evidence>
<evidence type="ECO:0000256" key="4">
    <source>
        <dbReference type="ARBA" id="ARBA00023136"/>
    </source>
</evidence>
<evidence type="ECO:0000256" key="1">
    <source>
        <dbReference type="ARBA" id="ARBA00004167"/>
    </source>
</evidence>
<keyword evidence="2 6" id="KW-0812">Transmembrane</keyword>
<reference evidence="7" key="1">
    <citation type="submission" date="2021-10" db="EMBL/GenBank/DDBJ databases">
        <title>De novo Genome Assembly of Clathrus columnatus (Basidiomycota, Fungi) Using Illumina and Nanopore Sequence Data.</title>
        <authorList>
            <person name="Ogiso-Tanaka E."/>
            <person name="Itagaki H."/>
            <person name="Hosoya T."/>
            <person name="Hosaka K."/>
        </authorList>
    </citation>
    <scope>NUCLEOTIDE SEQUENCE</scope>
    <source>
        <strain evidence="7">MO-923</strain>
    </source>
</reference>